<dbReference type="AlphaFoldDB" id="A0A7J7J4L0"/>
<dbReference type="EMBL" id="VXIV02003139">
    <property type="protein sequence ID" value="KAF6021043.1"/>
    <property type="molecule type" value="Genomic_DNA"/>
</dbReference>
<feature type="compositionally biased region" description="Polar residues" evidence="1">
    <location>
        <begin position="100"/>
        <end position="114"/>
    </location>
</feature>
<feature type="region of interest" description="Disordered" evidence="1">
    <location>
        <begin position="1"/>
        <end position="114"/>
    </location>
</feature>
<sequence>MSPRCSSRLPPEIGLSQSFSSASASPLSSGPNSPANSFTSRPGTLQGLSKSMQNLKSPSRRKSVHNIPLSPLARTPSPSPMTLSPTSHNPTSKLAVHSVKTGSSPSTLTFKHSPRLNKNSVCCSSGSVERSTCYGSQGVKVVNTFSPSSHRSQHNALSKTESSQSDPGKVMPTKHTGGQSQRTTSCD</sequence>
<evidence type="ECO:0000313" key="2">
    <source>
        <dbReference type="EMBL" id="KAF6021043.1"/>
    </source>
</evidence>
<proteinExistence type="predicted"/>
<organism evidence="2 3">
    <name type="scientific">Bugula neritina</name>
    <name type="common">Brown bryozoan</name>
    <name type="synonym">Sertularia neritina</name>
    <dbReference type="NCBI Taxonomy" id="10212"/>
    <lineage>
        <taxon>Eukaryota</taxon>
        <taxon>Metazoa</taxon>
        <taxon>Spiralia</taxon>
        <taxon>Lophotrochozoa</taxon>
        <taxon>Bryozoa</taxon>
        <taxon>Gymnolaemata</taxon>
        <taxon>Cheilostomatida</taxon>
        <taxon>Flustrina</taxon>
        <taxon>Buguloidea</taxon>
        <taxon>Bugulidae</taxon>
        <taxon>Bugula</taxon>
    </lineage>
</organism>
<dbReference type="Proteomes" id="UP000593567">
    <property type="component" value="Unassembled WGS sequence"/>
</dbReference>
<dbReference type="OrthoDB" id="10070999at2759"/>
<comment type="caution">
    <text evidence="2">The sequence shown here is derived from an EMBL/GenBank/DDBJ whole genome shotgun (WGS) entry which is preliminary data.</text>
</comment>
<feature type="compositionally biased region" description="Polar residues" evidence="1">
    <location>
        <begin position="176"/>
        <end position="187"/>
    </location>
</feature>
<keyword evidence="3" id="KW-1185">Reference proteome</keyword>
<feature type="compositionally biased region" description="Polar residues" evidence="1">
    <location>
        <begin position="144"/>
        <end position="166"/>
    </location>
</feature>
<feature type="region of interest" description="Disordered" evidence="1">
    <location>
        <begin position="144"/>
        <end position="187"/>
    </location>
</feature>
<evidence type="ECO:0000256" key="1">
    <source>
        <dbReference type="SAM" id="MobiDB-lite"/>
    </source>
</evidence>
<protein>
    <submittedName>
        <fullName evidence="2">MAST2</fullName>
    </submittedName>
</protein>
<feature type="compositionally biased region" description="Polar residues" evidence="1">
    <location>
        <begin position="38"/>
        <end position="57"/>
    </location>
</feature>
<reference evidence="2" key="1">
    <citation type="submission" date="2020-06" db="EMBL/GenBank/DDBJ databases">
        <title>Draft genome of Bugula neritina, a colonial animal packing powerful symbionts and potential medicines.</title>
        <authorList>
            <person name="Rayko M."/>
        </authorList>
    </citation>
    <scope>NUCLEOTIDE SEQUENCE [LARGE SCALE GENOMIC DNA]</scope>
    <source>
        <strain evidence="2">Kwan_BN1</strain>
    </source>
</reference>
<feature type="compositionally biased region" description="Low complexity" evidence="1">
    <location>
        <begin position="14"/>
        <end position="37"/>
    </location>
</feature>
<evidence type="ECO:0000313" key="3">
    <source>
        <dbReference type="Proteomes" id="UP000593567"/>
    </source>
</evidence>
<gene>
    <name evidence="2" type="ORF">EB796_020690</name>
</gene>
<accession>A0A7J7J4L0</accession>
<name>A0A7J7J4L0_BUGNE</name>